<dbReference type="AlphaFoldDB" id="A0A385SRG0"/>
<evidence type="ECO:0000313" key="1">
    <source>
        <dbReference type="EMBL" id="AYB32555.1"/>
    </source>
</evidence>
<dbReference type="RefSeq" id="WP_119755807.1">
    <property type="nucleotide sequence ID" value="NZ_CP032382.1"/>
</dbReference>
<proteinExistence type="predicted"/>
<dbReference type="KEGG" id="chk:D4L85_19110"/>
<organism evidence="1 2">
    <name type="scientific">Chryseolinea soli</name>
    <dbReference type="NCBI Taxonomy" id="2321403"/>
    <lineage>
        <taxon>Bacteria</taxon>
        <taxon>Pseudomonadati</taxon>
        <taxon>Bacteroidota</taxon>
        <taxon>Cytophagia</taxon>
        <taxon>Cytophagales</taxon>
        <taxon>Fulvivirgaceae</taxon>
        <taxon>Chryseolinea</taxon>
    </lineage>
</organism>
<dbReference type="OrthoDB" id="660882at2"/>
<sequence length="297" mass="32715">MNRENTSASPVKSTTMNVYRQYIAYGVILLATVLSLGSCEDDYQSDAADPGLPLTAGGVSIKAPGHGQYLLSRKLVDGQAVITADLSTMGTVKSFTVTKTVAAQKDGTFGQNGVITVDPSGLQAKYDFTYNLQDTDVDQLIGLTFEAQDDAGKVLTSDLTLVVTLTPRENIPRKKWAWTSRLWVDNDNSQDLKDCEKDNYYLFNADSTVTVNYGADTGAGDCVFDGFTIYDKWYLTADEKYFILKSHGLFDPTVKVDSFQMQTLTVDKLEMSIDIDLSIFGLGTDETFLYQYTAEPK</sequence>
<evidence type="ECO:0008006" key="3">
    <source>
        <dbReference type="Google" id="ProtNLM"/>
    </source>
</evidence>
<gene>
    <name evidence="1" type="ORF">D4L85_19110</name>
</gene>
<name>A0A385SRG0_9BACT</name>
<accession>A0A385SRG0</accession>
<protein>
    <recommendedName>
        <fullName evidence="3">Lipocalin-like domain-containing protein</fullName>
    </recommendedName>
</protein>
<reference evidence="2" key="1">
    <citation type="submission" date="2018-09" db="EMBL/GenBank/DDBJ databases">
        <title>Chryseolinea sp. KIS68-18 isolated from soil.</title>
        <authorList>
            <person name="Weon H.-Y."/>
            <person name="Kwon S.-W."/>
            <person name="Lee S.A."/>
        </authorList>
    </citation>
    <scope>NUCLEOTIDE SEQUENCE [LARGE SCALE GENOMIC DNA]</scope>
    <source>
        <strain evidence="2">KIS68-18</strain>
    </source>
</reference>
<dbReference type="EMBL" id="CP032382">
    <property type="protein sequence ID" value="AYB32555.1"/>
    <property type="molecule type" value="Genomic_DNA"/>
</dbReference>
<dbReference type="Proteomes" id="UP000266183">
    <property type="component" value="Chromosome"/>
</dbReference>
<evidence type="ECO:0000313" key="2">
    <source>
        <dbReference type="Proteomes" id="UP000266183"/>
    </source>
</evidence>
<keyword evidence="2" id="KW-1185">Reference proteome</keyword>